<reference evidence="1 2" key="1">
    <citation type="submission" date="2010-08" db="EMBL/GenBank/DDBJ databases">
        <authorList>
            <person name="Durkin A.S."/>
            <person name="Madupu R."/>
            <person name="Torralba M."/>
            <person name="Gillis M."/>
            <person name="Methe B."/>
            <person name="Sutton G."/>
            <person name="Nelson K.E."/>
        </authorList>
    </citation>
    <scope>NUCLEOTIDE SEQUENCE [LARGE SCALE GENOMIC DNA]</scope>
    <source>
        <strain evidence="1 2">FB035-09AN</strain>
    </source>
</reference>
<protein>
    <submittedName>
        <fullName evidence="1">Uncharacterized protein</fullName>
    </submittedName>
</protein>
<dbReference type="RefSeq" id="WP_004357624.1">
    <property type="nucleotide sequence ID" value="NZ_AEDO01000050.1"/>
</dbReference>
<dbReference type="eggNOG" id="ENOG5033R2K">
    <property type="taxonomic scope" value="Bacteria"/>
</dbReference>
<dbReference type="EMBL" id="AEDO01000050">
    <property type="protein sequence ID" value="EFL45385.1"/>
    <property type="molecule type" value="Genomic_DNA"/>
</dbReference>
<name>E1KT21_9BACT</name>
<organism evidence="1 2">
    <name type="scientific">Prevotella disiens FB035-09AN</name>
    <dbReference type="NCBI Taxonomy" id="866771"/>
    <lineage>
        <taxon>Bacteria</taxon>
        <taxon>Pseudomonadati</taxon>
        <taxon>Bacteroidota</taxon>
        <taxon>Bacteroidia</taxon>
        <taxon>Bacteroidales</taxon>
        <taxon>Prevotellaceae</taxon>
        <taxon>Prevotella</taxon>
    </lineage>
</organism>
<dbReference type="STRING" id="866771.HMPREF9296_0496"/>
<comment type="caution">
    <text evidence="1">The sequence shown here is derived from an EMBL/GenBank/DDBJ whole genome shotgun (WGS) entry which is preliminary data.</text>
</comment>
<evidence type="ECO:0000313" key="2">
    <source>
        <dbReference type="Proteomes" id="UP000003610"/>
    </source>
</evidence>
<evidence type="ECO:0000313" key="1">
    <source>
        <dbReference type="EMBL" id="EFL45385.1"/>
    </source>
</evidence>
<dbReference type="AlphaFoldDB" id="E1KT21"/>
<dbReference type="Proteomes" id="UP000003610">
    <property type="component" value="Unassembled WGS sequence"/>
</dbReference>
<accession>E1KT21</accession>
<proteinExistence type="predicted"/>
<sequence>MSLDKISIQYNKALELKKDAKYATALKAELSKPEWKQQFDAIDERLAVVGSKNDFDKCFKQLVDLFDQIYEKITAPGLDAFIGWIEEHTKNNDENIKKLRAFLKKDYESYSSSIDDILSSIAELPQEDEKHLFDTMISDFNKKLKKDVSKFVNAPDKFENNIADFLSNLTNEYSVMCSIPELKYSSADELYTSEQKEKNSIDFYKDIISKAIISSQNLKELDDQEKNISLSNKAKKRISSIKKCIDILLKSGVADRDDEDLKYLFLRFEKEMLDTNGEVSAFLSSYMANTWEPLEIKYNNIKEFYDSPTMSFEESDWKDFEKGADITALVSDYNSVRSGSVLPQLRAFKQEELNNKITSCDKKISELKKKEDNTSSTIVDFFKEILTTYNNKKPLLLKLVEKHPELQSKYDSIYAQGKCTTTIENGINTIQAGSFLVALEEGTIFDMITDMNSIKNTFLEILKQSQLEEQINWLNSLESTEIDNEHFKPEFISELVSNGLITLSFKKEF</sequence>
<gene>
    <name evidence="1" type="ORF">HMPREF9296_0496</name>
</gene>